<keyword evidence="3" id="KW-1185">Reference proteome</keyword>
<dbReference type="EMBL" id="OV170230">
    <property type="protein sequence ID" value="CAH0714865.1"/>
    <property type="molecule type" value="Genomic_DNA"/>
</dbReference>
<name>A0A8J9V8R4_9NEOP</name>
<dbReference type="Proteomes" id="UP000838878">
    <property type="component" value="Chromosome 10"/>
</dbReference>
<dbReference type="AlphaFoldDB" id="A0A8J9V8R4"/>
<gene>
    <name evidence="2" type="ORF">BINO364_LOCUS1879</name>
</gene>
<proteinExistence type="predicted"/>
<feature type="coiled-coil region" evidence="1">
    <location>
        <begin position="82"/>
        <end position="153"/>
    </location>
</feature>
<reference evidence="2" key="1">
    <citation type="submission" date="2021-12" db="EMBL/GenBank/DDBJ databases">
        <authorList>
            <person name="Martin H S."/>
        </authorList>
    </citation>
    <scope>NUCLEOTIDE SEQUENCE</scope>
</reference>
<sequence>MQECGYCKEKEMKLQKYEEEIETEKSRECLKALEREKIANGMRCTKSDEKKLREIQKMQMREKKSIEQQQADIDKLWHKVLIDNVKTKEQQERVEKERLKQEMIERRLAYDEQIASANKLQRELLQKEREIENRRLEKMKKKMEQDYYDAMKRKKEQELKNRKNFIEGHQIKLSNLRSEKIQERNMDINTINIAMEELRKERQKKLEHIQSLNVEKRIFVENYKRERKMADQLEKEAERIANEWKEQGEKESDEFYRNREMEKLKNRMSASQEYRRHIEDRNQQLAQKKEERKQMMERVRRTAYSELRRNLDSANEEMRRQIEYQHALTNQIRDNDKIMEMELNEIEEKQRAFTKKSIMFRDAMRDKTKQPPCENPVHPFRKILQAQETSSLSLPLINRYGY</sequence>
<accession>A0A8J9V8R4</accession>
<dbReference type="OrthoDB" id="7346168at2759"/>
<evidence type="ECO:0000313" key="2">
    <source>
        <dbReference type="EMBL" id="CAH0714865.1"/>
    </source>
</evidence>
<feature type="non-terminal residue" evidence="2">
    <location>
        <position position="402"/>
    </location>
</feature>
<keyword evidence="1" id="KW-0175">Coiled coil</keyword>
<evidence type="ECO:0008006" key="4">
    <source>
        <dbReference type="Google" id="ProtNLM"/>
    </source>
</evidence>
<protein>
    <recommendedName>
        <fullName evidence="4">Trichohyalin-plectin-homology domain-containing protein</fullName>
    </recommendedName>
</protein>
<organism evidence="2 3">
    <name type="scientific">Brenthis ino</name>
    <name type="common">lesser marbled fritillary</name>
    <dbReference type="NCBI Taxonomy" id="405034"/>
    <lineage>
        <taxon>Eukaryota</taxon>
        <taxon>Metazoa</taxon>
        <taxon>Ecdysozoa</taxon>
        <taxon>Arthropoda</taxon>
        <taxon>Hexapoda</taxon>
        <taxon>Insecta</taxon>
        <taxon>Pterygota</taxon>
        <taxon>Neoptera</taxon>
        <taxon>Endopterygota</taxon>
        <taxon>Lepidoptera</taxon>
        <taxon>Glossata</taxon>
        <taxon>Ditrysia</taxon>
        <taxon>Papilionoidea</taxon>
        <taxon>Nymphalidae</taxon>
        <taxon>Heliconiinae</taxon>
        <taxon>Argynnini</taxon>
        <taxon>Brenthis</taxon>
    </lineage>
</organism>
<evidence type="ECO:0000256" key="1">
    <source>
        <dbReference type="SAM" id="Coils"/>
    </source>
</evidence>
<feature type="coiled-coil region" evidence="1">
    <location>
        <begin position="181"/>
        <end position="324"/>
    </location>
</feature>
<evidence type="ECO:0000313" key="3">
    <source>
        <dbReference type="Proteomes" id="UP000838878"/>
    </source>
</evidence>